<reference evidence="2" key="1">
    <citation type="submission" date="2019-07" db="EMBL/GenBank/DDBJ databases">
        <title>Annotation for the trematode Paragonimus miyazaki's.</title>
        <authorList>
            <person name="Choi Y.-J."/>
        </authorList>
    </citation>
    <scope>NUCLEOTIDE SEQUENCE</scope>
    <source>
        <strain evidence="2">Japan</strain>
    </source>
</reference>
<keyword evidence="1" id="KW-0472">Membrane</keyword>
<proteinExistence type="predicted"/>
<comment type="caution">
    <text evidence="2">The sequence shown here is derived from an EMBL/GenBank/DDBJ whole genome shotgun (WGS) entry which is preliminary data.</text>
</comment>
<organism evidence="2 3">
    <name type="scientific">Paragonimus skrjabini miyazakii</name>
    <dbReference type="NCBI Taxonomy" id="59628"/>
    <lineage>
        <taxon>Eukaryota</taxon>
        <taxon>Metazoa</taxon>
        <taxon>Spiralia</taxon>
        <taxon>Lophotrochozoa</taxon>
        <taxon>Platyhelminthes</taxon>
        <taxon>Trematoda</taxon>
        <taxon>Digenea</taxon>
        <taxon>Plagiorchiida</taxon>
        <taxon>Troglotremata</taxon>
        <taxon>Troglotrematidae</taxon>
        <taxon>Paragonimus</taxon>
    </lineage>
</organism>
<evidence type="ECO:0000313" key="3">
    <source>
        <dbReference type="Proteomes" id="UP000822476"/>
    </source>
</evidence>
<dbReference type="OrthoDB" id="10487347at2759"/>
<evidence type="ECO:0000256" key="1">
    <source>
        <dbReference type="SAM" id="Phobius"/>
    </source>
</evidence>
<keyword evidence="3" id="KW-1185">Reference proteome</keyword>
<dbReference type="EMBL" id="JTDE01000183">
    <property type="protein sequence ID" value="KAF7262060.1"/>
    <property type="molecule type" value="Genomic_DNA"/>
</dbReference>
<dbReference type="AlphaFoldDB" id="A0A8S9Z8J7"/>
<accession>A0A8S9Z8J7</accession>
<keyword evidence="1" id="KW-0812">Transmembrane</keyword>
<gene>
    <name evidence="2" type="ORF">EG68_00551</name>
</gene>
<name>A0A8S9Z8J7_9TREM</name>
<evidence type="ECO:0000313" key="2">
    <source>
        <dbReference type="EMBL" id="KAF7262060.1"/>
    </source>
</evidence>
<sequence>MVELHANAMTATHVLTLYLLLGLCVANGVILSTINVTKRHKPRDVNLSDDQYLRISFGENFFFGDEFSIIKKANYYNRRTQKLRFDMRKLAKMSDSLFLTDLHFYYPGCEEVNCSKRSRIVKLQLRQIGRSKCGVKGPDYVQLSKQRMTRCECGWAVFNIPMSKRIFSRKCIVKNFNMRIFVKADNGKWNPMNSTAHLEHLYGAGFYPFIAAYHIDTSKRFGIEDQPTTVEDEGVK</sequence>
<feature type="transmembrane region" description="Helical" evidence="1">
    <location>
        <begin position="15"/>
        <end position="34"/>
    </location>
</feature>
<dbReference type="Proteomes" id="UP000822476">
    <property type="component" value="Unassembled WGS sequence"/>
</dbReference>
<keyword evidence="1" id="KW-1133">Transmembrane helix</keyword>
<protein>
    <submittedName>
        <fullName evidence="2">Uncharacterized protein</fullName>
    </submittedName>
</protein>